<dbReference type="InterPro" id="IPR013762">
    <property type="entry name" value="Integrase-like_cat_sf"/>
</dbReference>
<accession>A0ABR8PYS0</accession>
<gene>
    <name evidence="2" type="ORF">H9661_18345</name>
</gene>
<reference evidence="2 3" key="1">
    <citation type="submission" date="2020-08" db="EMBL/GenBank/DDBJ databases">
        <title>A Genomic Blueprint of the Chicken Gut Microbiome.</title>
        <authorList>
            <person name="Gilroy R."/>
            <person name="Ravi A."/>
            <person name="Getino M."/>
            <person name="Pursley I."/>
            <person name="Horton D.L."/>
            <person name="Alikhan N.-F."/>
            <person name="Baker D."/>
            <person name="Gharbi K."/>
            <person name="Hall N."/>
            <person name="Watson M."/>
            <person name="Adriaenssens E.M."/>
            <person name="Foster-Nyarko E."/>
            <person name="Jarju S."/>
            <person name="Secka A."/>
            <person name="Antonio M."/>
            <person name="Oren A."/>
            <person name="Chaudhuri R."/>
            <person name="La Ragione R.M."/>
            <person name="Hildebrand F."/>
            <person name="Pallen M.J."/>
        </authorList>
    </citation>
    <scope>NUCLEOTIDE SEQUENCE [LARGE SCALE GENOMIC DNA]</scope>
    <source>
        <strain evidence="2 3">Sa3CVN1</strain>
    </source>
</reference>
<dbReference type="Proteomes" id="UP000627781">
    <property type="component" value="Unassembled WGS sequence"/>
</dbReference>
<keyword evidence="1" id="KW-0233">DNA recombination</keyword>
<keyword evidence="3" id="KW-1185">Reference proteome</keyword>
<sequence length="413" mass="48074">MNEIRYLKEHKSRLKFQVKVARYFREGKYEDSLFEKAIIVLTDSSNDKCRVHEFTEFIMKKYGKSTIKTQVDYAGKLVKFLNFVLYKKIKKSFKFLDFDDITIFLQTIALDVNYETMSRYKKVIVDFYWHLANKGWLNSIFANDFVIAEVDKKGVIIKQYDVPGLDIDINKNNPKGRNTHVMDYKLQAMFLQVVIEEVNRIAFGVALQMFGGLREGEIINLSHSGIQCIGPYGRYGMLLNLENRYLRQDLKGNQGKGYVKKQRKQQVISPYGILEDLYKSHIRKYRCNSDSGAVFVNKNGDPMTLESYSYYFRKLKKIFLQRLKECNNPSLKIEGDVLMAARWGTHIGRGIFTNNLAEFLTASELKIKRGDDWITSSEVYIEETKKIGKKYEENAEGAFKSVLKVLNIKGDNY</sequence>
<evidence type="ECO:0000313" key="2">
    <source>
        <dbReference type="EMBL" id="MBD7913318.1"/>
    </source>
</evidence>
<evidence type="ECO:0000313" key="3">
    <source>
        <dbReference type="Proteomes" id="UP000627781"/>
    </source>
</evidence>
<protein>
    <recommendedName>
        <fullName evidence="4">Phage integrase SAM-like domain-containing protein</fullName>
    </recommendedName>
</protein>
<organism evidence="2 3">
    <name type="scientific">Clostridium cibarium</name>
    <dbReference type="NCBI Taxonomy" id="2762247"/>
    <lineage>
        <taxon>Bacteria</taxon>
        <taxon>Bacillati</taxon>
        <taxon>Bacillota</taxon>
        <taxon>Clostridia</taxon>
        <taxon>Eubacteriales</taxon>
        <taxon>Clostridiaceae</taxon>
        <taxon>Clostridium</taxon>
    </lineage>
</organism>
<name>A0ABR8PYS0_9CLOT</name>
<dbReference type="EMBL" id="JACSRA010000044">
    <property type="protein sequence ID" value="MBD7913318.1"/>
    <property type="molecule type" value="Genomic_DNA"/>
</dbReference>
<evidence type="ECO:0000256" key="1">
    <source>
        <dbReference type="ARBA" id="ARBA00023172"/>
    </source>
</evidence>
<dbReference type="SUPFAM" id="SSF56349">
    <property type="entry name" value="DNA breaking-rejoining enzymes"/>
    <property type="match status" value="1"/>
</dbReference>
<comment type="caution">
    <text evidence="2">The sequence shown here is derived from an EMBL/GenBank/DDBJ whole genome shotgun (WGS) entry which is preliminary data.</text>
</comment>
<proteinExistence type="predicted"/>
<dbReference type="RefSeq" id="WP_191770231.1">
    <property type="nucleotide sequence ID" value="NZ_JACSRA010000044.1"/>
</dbReference>
<dbReference type="Gene3D" id="1.10.443.10">
    <property type="entry name" value="Intergrase catalytic core"/>
    <property type="match status" value="1"/>
</dbReference>
<evidence type="ECO:0008006" key="4">
    <source>
        <dbReference type="Google" id="ProtNLM"/>
    </source>
</evidence>
<dbReference type="InterPro" id="IPR011010">
    <property type="entry name" value="DNA_brk_join_enz"/>
</dbReference>